<dbReference type="Proteomes" id="UP000290204">
    <property type="component" value="Unassembled WGS sequence"/>
</dbReference>
<keyword evidence="15" id="KW-1185">Reference proteome</keyword>
<gene>
    <name evidence="14" type="ORF">ESA94_17630</name>
</gene>
<dbReference type="InterPro" id="IPR003594">
    <property type="entry name" value="HATPase_dom"/>
</dbReference>
<evidence type="ECO:0000256" key="11">
    <source>
        <dbReference type="ARBA" id="ARBA00023136"/>
    </source>
</evidence>
<keyword evidence="12" id="KW-1133">Transmembrane helix</keyword>
<keyword evidence="4" id="KW-1003">Cell membrane</keyword>
<sequence>MKKTFPVIIALITLSLMGIIYIQVSWLKNLAQLREEQLKEKLSTVIQQVGDELVMQRSDAFNNLGRMPGMKFPGDGYDIYKQFSVTNRFTLYEIKEKLQKAFQRQNLKDTKFEFAVASDNVFGHYELKSQQFMDMAIDTVHNLKVWYPLVAASGTYLESLAPDEVFVIVVPDVKNYVIQSLGWMITGSLLFTLIIITAFFLTIRTLLRQKKLGDMKNDFINNMTHELKTPLATISLAVDALKSEKVLSNPDKLSYFTTMIKDENKRMNKHVEQILQAAQMERQEVQLNLRELHVHDIINKVLSNLQLQIEEKQGKVDVQLNATNDVMDADEVHLTNLINNLVDNALKYSKDDSFRLNIATRNAGKFIRITVEDHGIGMNKETLTRVFEKFYRAHTGNVHNVKGFGLGLSYVKTMVEAHGGKVKADSVVGKGSTFTVELPLKK</sequence>
<keyword evidence="7" id="KW-0547">Nucleotide-binding</keyword>
<dbReference type="InterPro" id="IPR036890">
    <property type="entry name" value="HATPase_C_sf"/>
</dbReference>
<evidence type="ECO:0000256" key="4">
    <source>
        <dbReference type="ARBA" id="ARBA00022475"/>
    </source>
</evidence>
<dbReference type="AlphaFoldDB" id="A0A4Q1CFN2"/>
<evidence type="ECO:0000256" key="10">
    <source>
        <dbReference type="ARBA" id="ARBA00023012"/>
    </source>
</evidence>
<dbReference type="GO" id="GO:0000155">
    <property type="term" value="F:phosphorelay sensor kinase activity"/>
    <property type="evidence" value="ECO:0007669"/>
    <property type="project" value="InterPro"/>
</dbReference>
<dbReference type="SMART" id="SM00388">
    <property type="entry name" value="HisKA"/>
    <property type="match status" value="1"/>
</dbReference>
<dbReference type="Pfam" id="PF00512">
    <property type="entry name" value="HisKA"/>
    <property type="match status" value="1"/>
</dbReference>
<dbReference type="InterPro" id="IPR036097">
    <property type="entry name" value="HisK_dim/P_sf"/>
</dbReference>
<keyword evidence="12" id="KW-0812">Transmembrane</keyword>
<dbReference type="PROSITE" id="PS50109">
    <property type="entry name" value="HIS_KIN"/>
    <property type="match status" value="1"/>
</dbReference>
<dbReference type="InterPro" id="IPR005467">
    <property type="entry name" value="His_kinase_dom"/>
</dbReference>
<dbReference type="InterPro" id="IPR004358">
    <property type="entry name" value="Sig_transdc_His_kin-like_C"/>
</dbReference>
<evidence type="ECO:0000256" key="7">
    <source>
        <dbReference type="ARBA" id="ARBA00022741"/>
    </source>
</evidence>
<evidence type="ECO:0000256" key="9">
    <source>
        <dbReference type="ARBA" id="ARBA00022840"/>
    </source>
</evidence>
<dbReference type="PANTHER" id="PTHR43547">
    <property type="entry name" value="TWO-COMPONENT HISTIDINE KINASE"/>
    <property type="match status" value="1"/>
</dbReference>
<proteinExistence type="predicted"/>
<feature type="transmembrane region" description="Helical" evidence="12">
    <location>
        <begin position="181"/>
        <end position="207"/>
    </location>
</feature>
<accession>A0A4Q1CFN2</accession>
<keyword evidence="8 14" id="KW-0418">Kinase</keyword>
<keyword evidence="9" id="KW-0067">ATP-binding</keyword>
<evidence type="ECO:0000256" key="3">
    <source>
        <dbReference type="ARBA" id="ARBA00012438"/>
    </source>
</evidence>
<evidence type="ECO:0000256" key="6">
    <source>
        <dbReference type="ARBA" id="ARBA00022679"/>
    </source>
</evidence>
<organism evidence="14 15">
    <name type="scientific">Lacibacter luteus</name>
    <dbReference type="NCBI Taxonomy" id="2508719"/>
    <lineage>
        <taxon>Bacteria</taxon>
        <taxon>Pseudomonadati</taxon>
        <taxon>Bacteroidota</taxon>
        <taxon>Chitinophagia</taxon>
        <taxon>Chitinophagales</taxon>
        <taxon>Chitinophagaceae</taxon>
        <taxon>Lacibacter</taxon>
    </lineage>
</organism>
<comment type="catalytic activity">
    <reaction evidence="1">
        <text>ATP + protein L-histidine = ADP + protein N-phospho-L-histidine.</text>
        <dbReference type="EC" id="2.7.13.3"/>
    </reaction>
</comment>
<dbReference type="FunFam" id="3.30.565.10:FF:000023">
    <property type="entry name" value="PAS domain-containing sensor histidine kinase"/>
    <property type="match status" value="1"/>
</dbReference>
<dbReference type="Pfam" id="PF02518">
    <property type="entry name" value="HATPase_c"/>
    <property type="match status" value="1"/>
</dbReference>
<comment type="subcellular location">
    <subcellularLocation>
        <location evidence="2">Cell membrane</location>
    </subcellularLocation>
</comment>
<keyword evidence="6" id="KW-0808">Transferase</keyword>
<evidence type="ECO:0000259" key="13">
    <source>
        <dbReference type="PROSITE" id="PS50109"/>
    </source>
</evidence>
<dbReference type="PANTHER" id="PTHR43547:SF2">
    <property type="entry name" value="HYBRID SIGNAL TRANSDUCTION HISTIDINE KINASE C"/>
    <property type="match status" value="1"/>
</dbReference>
<evidence type="ECO:0000256" key="8">
    <source>
        <dbReference type="ARBA" id="ARBA00022777"/>
    </source>
</evidence>
<dbReference type="GO" id="GO:0005886">
    <property type="term" value="C:plasma membrane"/>
    <property type="evidence" value="ECO:0007669"/>
    <property type="project" value="UniProtKB-SubCell"/>
</dbReference>
<dbReference type="InterPro" id="IPR003661">
    <property type="entry name" value="HisK_dim/P_dom"/>
</dbReference>
<dbReference type="OrthoDB" id="9804645at2"/>
<protein>
    <recommendedName>
        <fullName evidence="3">histidine kinase</fullName>
        <ecNumber evidence="3">2.7.13.3</ecNumber>
    </recommendedName>
</protein>
<evidence type="ECO:0000256" key="1">
    <source>
        <dbReference type="ARBA" id="ARBA00000085"/>
    </source>
</evidence>
<dbReference type="Gene3D" id="1.10.287.130">
    <property type="match status" value="1"/>
</dbReference>
<name>A0A4Q1CFN2_9BACT</name>
<dbReference type="SUPFAM" id="SSF55874">
    <property type="entry name" value="ATPase domain of HSP90 chaperone/DNA topoisomerase II/histidine kinase"/>
    <property type="match status" value="1"/>
</dbReference>
<dbReference type="CDD" id="cd00075">
    <property type="entry name" value="HATPase"/>
    <property type="match status" value="1"/>
</dbReference>
<dbReference type="Gene3D" id="3.30.565.10">
    <property type="entry name" value="Histidine kinase-like ATPase, C-terminal domain"/>
    <property type="match status" value="1"/>
</dbReference>
<feature type="transmembrane region" description="Helical" evidence="12">
    <location>
        <begin position="7"/>
        <end position="27"/>
    </location>
</feature>
<evidence type="ECO:0000313" key="14">
    <source>
        <dbReference type="EMBL" id="RXK58457.1"/>
    </source>
</evidence>
<dbReference type="GO" id="GO:0005524">
    <property type="term" value="F:ATP binding"/>
    <property type="evidence" value="ECO:0007669"/>
    <property type="project" value="UniProtKB-KW"/>
</dbReference>
<dbReference type="PRINTS" id="PR00344">
    <property type="entry name" value="BCTRLSENSOR"/>
</dbReference>
<evidence type="ECO:0000256" key="2">
    <source>
        <dbReference type="ARBA" id="ARBA00004236"/>
    </source>
</evidence>
<dbReference type="CDD" id="cd00082">
    <property type="entry name" value="HisKA"/>
    <property type="match status" value="1"/>
</dbReference>
<keyword evidence="11 12" id="KW-0472">Membrane</keyword>
<reference evidence="14 15" key="1">
    <citation type="submission" date="2019-01" db="EMBL/GenBank/DDBJ databases">
        <title>Lacibacter sp. strain TTM-7.</title>
        <authorList>
            <person name="Chen W.-M."/>
        </authorList>
    </citation>
    <scope>NUCLEOTIDE SEQUENCE [LARGE SCALE GENOMIC DNA]</scope>
    <source>
        <strain evidence="14 15">TTM-7</strain>
    </source>
</reference>
<comment type="caution">
    <text evidence="14">The sequence shown here is derived from an EMBL/GenBank/DDBJ whole genome shotgun (WGS) entry which is preliminary data.</text>
</comment>
<feature type="domain" description="Histidine kinase" evidence="13">
    <location>
        <begin position="222"/>
        <end position="442"/>
    </location>
</feature>
<keyword evidence="10" id="KW-0902">Two-component regulatory system</keyword>
<dbReference type="EMBL" id="SDHW01000006">
    <property type="protein sequence ID" value="RXK58457.1"/>
    <property type="molecule type" value="Genomic_DNA"/>
</dbReference>
<evidence type="ECO:0000256" key="12">
    <source>
        <dbReference type="SAM" id="Phobius"/>
    </source>
</evidence>
<dbReference type="RefSeq" id="WP_129132258.1">
    <property type="nucleotide sequence ID" value="NZ_SDHW01000006.1"/>
</dbReference>
<evidence type="ECO:0000313" key="15">
    <source>
        <dbReference type="Proteomes" id="UP000290204"/>
    </source>
</evidence>
<dbReference type="SUPFAM" id="SSF47384">
    <property type="entry name" value="Homodimeric domain of signal transducing histidine kinase"/>
    <property type="match status" value="1"/>
</dbReference>
<dbReference type="EC" id="2.7.13.3" evidence="3"/>
<evidence type="ECO:0000256" key="5">
    <source>
        <dbReference type="ARBA" id="ARBA00022553"/>
    </source>
</evidence>
<dbReference type="SMART" id="SM00387">
    <property type="entry name" value="HATPase_c"/>
    <property type="match status" value="1"/>
</dbReference>
<keyword evidence="5" id="KW-0597">Phosphoprotein</keyword>